<evidence type="ECO:0000313" key="14">
    <source>
        <dbReference type="EMBL" id="AMB17021.1"/>
    </source>
</evidence>
<keyword evidence="6" id="KW-1048">Host nucleus</keyword>
<name>A0A0Y0A4K3_9ALPH</name>
<evidence type="ECO:0000256" key="13">
    <source>
        <dbReference type="ARBA" id="ARBA00033186"/>
    </source>
</evidence>
<dbReference type="Gene3D" id="1.10.1290.10">
    <property type="entry name" value="Alpha trans-inducing (Alpha-TIF)"/>
    <property type="match status" value="1"/>
</dbReference>
<evidence type="ECO:0000256" key="12">
    <source>
        <dbReference type="ARBA" id="ARBA00030037"/>
    </source>
</evidence>
<dbReference type="GO" id="GO:0003677">
    <property type="term" value="F:DNA binding"/>
    <property type="evidence" value="ECO:0007669"/>
    <property type="project" value="UniProtKB-KW"/>
</dbReference>
<dbReference type="RefSeq" id="YP_009227280.1">
    <property type="nucleotide sequence ID" value="NC_029132.1"/>
</dbReference>
<proteinExistence type="inferred from homology"/>
<dbReference type="GeneID" id="26828057"/>
<evidence type="ECO:0000256" key="1">
    <source>
        <dbReference type="ARBA" id="ARBA00002794"/>
    </source>
</evidence>
<dbReference type="Pfam" id="PF02232">
    <property type="entry name" value="Alpha_TIF"/>
    <property type="match status" value="1"/>
</dbReference>
<comment type="subcellular location">
    <subcellularLocation>
        <location evidence="2">Host nucleus</location>
    </subcellularLocation>
    <subcellularLocation>
        <location evidence="3">Virion tegument</location>
    </subcellularLocation>
</comment>
<dbReference type="SUPFAM" id="SSF56548">
    <property type="entry name" value="Conserved core of transcriptional regulatory protein vp16"/>
    <property type="match status" value="1"/>
</dbReference>
<dbReference type="InterPro" id="IPR003174">
    <property type="entry name" value="Alpha_TIF"/>
</dbReference>
<evidence type="ECO:0000256" key="3">
    <source>
        <dbReference type="ARBA" id="ARBA00004535"/>
    </source>
</evidence>
<evidence type="ECO:0000256" key="10">
    <source>
        <dbReference type="ARBA" id="ARBA00023125"/>
    </source>
</evidence>
<keyword evidence="10" id="KW-0238">DNA-binding</keyword>
<dbReference type="OrthoDB" id="6241at10239"/>
<dbReference type="GO" id="GO:0006355">
    <property type="term" value="P:regulation of DNA-templated transcription"/>
    <property type="evidence" value="ECO:0007669"/>
    <property type="project" value="InterPro"/>
</dbReference>
<dbReference type="InterPro" id="IPR036538">
    <property type="entry name" value="Alpha_TIF_sf"/>
</dbReference>
<keyword evidence="5" id="KW-0597">Phosphoprotein</keyword>
<dbReference type="EMBL" id="KT594769">
    <property type="protein sequence ID" value="AMB17021.1"/>
    <property type="molecule type" value="Genomic_DNA"/>
</dbReference>
<dbReference type="KEGG" id="vg:26828057"/>
<evidence type="ECO:0000313" key="15">
    <source>
        <dbReference type="Proteomes" id="UP000169848"/>
    </source>
</evidence>
<evidence type="ECO:0000256" key="2">
    <source>
        <dbReference type="ARBA" id="ARBA00004147"/>
    </source>
</evidence>
<organism evidence="14 15">
    <name type="scientific">Macropodid alphaherpesvirus 1</name>
    <dbReference type="NCBI Taxonomy" id="137443"/>
    <lineage>
        <taxon>Viruses</taxon>
        <taxon>Duplodnaviria</taxon>
        <taxon>Heunggongvirae</taxon>
        <taxon>Peploviricota</taxon>
        <taxon>Herviviricetes</taxon>
        <taxon>Herpesvirales</taxon>
        <taxon>Orthoherpesviridae</taxon>
        <taxon>Alphaherpesvirinae</taxon>
        <taxon>Simplexvirus</taxon>
        <taxon>Simplexvirus macropodidalpha1</taxon>
    </lineage>
</organism>
<comment type="function">
    <text evidence="1">May play a role in the aggregation of tegument proteins around nucleocapsids during virus morphogenesis.</text>
</comment>
<evidence type="ECO:0000256" key="6">
    <source>
        <dbReference type="ARBA" id="ARBA00022562"/>
    </source>
</evidence>
<keyword evidence="15" id="KW-1185">Reference proteome</keyword>
<protein>
    <recommendedName>
        <fullName evidence="12">Alpha trans-inducing protein</fullName>
    </recommendedName>
    <alternativeName>
        <fullName evidence="13">Alpha-TIF</fullName>
    </alternativeName>
</protein>
<sequence length="498" mass="56081">MDPVEEILREVGQSIPTSFYTPGVFSQPQILPPPPLPGTPSALFDRLLSDLGFRDGPTICTELEKWNEDLFSCFPHNLDLYTDCQFLSTLPDDIITWGDSYSSDRARINIRARGTVPLPNLPDHPEDLRDYCLAINQFFSAELKAREYNYKRVLANYCFALYRYLRASARQTHKTSVLKGHSPEFRLILAEVLKRRYYHETARFARLIFLHLYLFLTREILGVIQTEQIARPDLFDALCLEFEHERQLTSLYQPLLFAHGKLTVRGVPVSSERLYHLNRLRESLDVPQIQCQALEASSPPTTPPFFNPQNPRASGFLMSVIRTKLDTYSTRNMPQSETITREHAYSRRTDKNNYGSSIEGLLDLSDTDILPGTGGLVVPQISLLSAAEQNRPTTGVVLGEDLRVDEGIPSPTDVLEDFDVALFGTEPTDQLFARPVVNDRGDHSVGAGLSPTDVLNDFDLTMFGDVPIEMSSTVPASSLEPNDMDFEQLFTDAIGLAE</sequence>
<accession>A0A0Y0A4K3</accession>
<dbReference type="SMART" id="SM00814">
    <property type="entry name" value="Alpha_TIF"/>
    <property type="match status" value="1"/>
</dbReference>
<dbReference type="Proteomes" id="UP000169848">
    <property type="component" value="Segment"/>
</dbReference>
<reference evidence="14 15" key="1">
    <citation type="journal article" date="2016" name="BMC Genomics">
        <title>The first genome sequence of a metatherian herpesvirus: Macropodid herpesvirus 1.</title>
        <authorList>
            <person name="Vaz P.K."/>
            <person name="Mahony T.J."/>
            <person name="Hartley C.A."/>
            <person name="Fowler E.V."/>
            <person name="Ficorilli N."/>
            <person name="Lee S.W."/>
            <person name="Gilkerson J.R."/>
            <person name="Browning G.F."/>
            <person name="Devlin J.M."/>
        </authorList>
    </citation>
    <scope>NUCLEOTIDE SEQUENCE [LARGE SCALE GENOMIC DNA]</scope>
    <source>
        <strain evidence="14">MaHV1.3076/08</strain>
    </source>
</reference>
<dbReference type="GO" id="GO:0019033">
    <property type="term" value="C:viral tegument"/>
    <property type="evidence" value="ECO:0007669"/>
    <property type="project" value="UniProtKB-SubCell"/>
</dbReference>
<gene>
    <name evidence="14" type="primary">UL48</name>
</gene>
<evidence type="ECO:0000256" key="7">
    <source>
        <dbReference type="ARBA" id="ARBA00022580"/>
    </source>
</evidence>
<evidence type="ECO:0000256" key="8">
    <source>
        <dbReference type="ARBA" id="ARBA00022844"/>
    </source>
</evidence>
<evidence type="ECO:0000256" key="4">
    <source>
        <dbReference type="ARBA" id="ARBA00010001"/>
    </source>
</evidence>
<comment type="similarity">
    <text evidence="4">Belongs to the herpesviridae tegument protein VP16 protein family.</text>
</comment>
<keyword evidence="7" id="KW-0920">Virion tegument</keyword>
<keyword evidence="9" id="KW-0805">Transcription regulation</keyword>
<keyword evidence="11" id="KW-0804">Transcription</keyword>
<evidence type="ECO:0000256" key="9">
    <source>
        <dbReference type="ARBA" id="ARBA00023015"/>
    </source>
</evidence>
<dbReference type="GO" id="GO:0042025">
    <property type="term" value="C:host cell nucleus"/>
    <property type="evidence" value="ECO:0007669"/>
    <property type="project" value="UniProtKB-SubCell"/>
</dbReference>
<evidence type="ECO:0000256" key="11">
    <source>
        <dbReference type="ARBA" id="ARBA00023163"/>
    </source>
</evidence>
<keyword evidence="8" id="KW-0946">Virion</keyword>
<evidence type="ECO:0000256" key="5">
    <source>
        <dbReference type="ARBA" id="ARBA00022553"/>
    </source>
</evidence>